<dbReference type="Pfam" id="PF03652">
    <property type="entry name" value="RuvX"/>
    <property type="match status" value="1"/>
</dbReference>
<comment type="subcellular location">
    <subcellularLocation>
        <location evidence="5">Cytoplasm</location>
    </subcellularLocation>
</comment>
<dbReference type="EC" id="3.1.-.-" evidence="5"/>
<gene>
    <name evidence="7" type="primary">ruvX</name>
    <name evidence="7" type="ORF">QEG99_03125</name>
</gene>
<evidence type="ECO:0000256" key="2">
    <source>
        <dbReference type="ARBA" id="ARBA00022517"/>
    </source>
</evidence>
<dbReference type="PANTHER" id="PTHR33317">
    <property type="entry name" value="POLYNUCLEOTIDYL TRANSFERASE, RIBONUCLEASE H-LIKE SUPERFAMILY PROTEIN"/>
    <property type="match status" value="1"/>
</dbReference>
<dbReference type="HAMAP" id="MF_00651">
    <property type="entry name" value="Nuclease_YqgF"/>
    <property type="match status" value="1"/>
</dbReference>
<dbReference type="Proteomes" id="UP001179842">
    <property type="component" value="Chromosome"/>
</dbReference>
<dbReference type="SUPFAM" id="SSF53098">
    <property type="entry name" value="Ribonuclease H-like"/>
    <property type="match status" value="1"/>
</dbReference>
<name>A0ABY8LT59_9BACT</name>
<dbReference type="PANTHER" id="PTHR33317:SF4">
    <property type="entry name" value="POLYNUCLEOTIDYL TRANSFERASE, RIBONUCLEASE H-LIKE SUPERFAMILY PROTEIN"/>
    <property type="match status" value="1"/>
</dbReference>
<comment type="function">
    <text evidence="5">Could be a nuclease involved in processing of the 5'-end of pre-16S rRNA.</text>
</comment>
<evidence type="ECO:0000313" key="7">
    <source>
        <dbReference type="EMBL" id="WGI36434.1"/>
    </source>
</evidence>
<evidence type="ECO:0000256" key="1">
    <source>
        <dbReference type="ARBA" id="ARBA00022490"/>
    </source>
</evidence>
<dbReference type="InterPro" id="IPR012337">
    <property type="entry name" value="RNaseH-like_sf"/>
</dbReference>
<keyword evidence="8" id="KW-1185">Reference proteome</keyword>
<dbReference type="InterPro" id="IPR006641">
    <property type="entry name" value="YqgF/RNaseH-like_dom"/>
</dbReference>
<keyword evidence="2 5" id="KW-0690">Ribosome biogenesis</keyword>
<dbReference type="NCBIfam" id="TIGR00250">
    <property type="entry name" value="RNAse_H_YqgF"/>
    <property type="match status" value="1"/>
</dbReference>
<protein>
    <recommendedName>
        <fullName evidence="5">Putative pre-16S rRNA nuclease</fullName>
        <ecNumber evidence="5">3.1.-.-</ecNumber>
    </recommendedName>
</protein>
<evidence type="ECO:0000256" key="5">
    <source>
        <dbReference type="HAMAP-Rule" id="MF_00651"/>
    </source>
</evidence>
<keyword evidence="3 5" id="KW-0540">Nuclease</keyword>
<organism evidence="7 8">
    <name type="scientific">Mesomycoplasma lagogenitalium</name>
    <dbReference type="NCBI Taxonomy" id="171286"/>
    <lineage>
        <taxon>Bacteria</taxon>
        <taxon>Bacillati</taxon>
        <taxon>Mycoplasmatota</taxon>
        <taxon>Mycoplasmoidales</taxon>
        <taxon>Metamycoplasmataceae</taxon>
        <taxon>Mesomycoplasma</taxon>
    </lineage>
</organism>
<dbReference type="CDD" id="cd16964">
    <property type="entry name" value="YqgF"/>
    <property type="match status" value="1"/>
</dbReference>
<feature type="domain" description="YqgF/RNase H-like" evidence="6">
    <location>
        <begin position="2"/>
        <end position="104"/>
    </location>
</feature>
<evidence type="ECO:0000256" key="4">
    <source>
        <dbReference type="ARBA" id="ARBA00022801"/>
    </source>
</evidence>
<sequence length="138" mass="15917">MKRKLALDLGTKTCGFSISDSLNIIAIGLENFHFPENDFSKVLVKIKEILKEYEVDTFVLGYPLKMSGNKSDRTVMVEDFKLLLEANFQIPVIYIDERETTKRAKQIMIDAGLSRKKQKKNKDKLAAQLILEDYLMRL</sequence>
<accession>A0ABY8LT59</accession>
<dbReference type="InterPro" id="IPR005227">
    <property type="entry name" value="YqgF"/>
</dbReference>
<proteinExistence type="inferred from homology"/>
<evidence type="ECO:0000313" key="8">
    <source>
        <dbReference type="Proteomes" id="UP001179842"/>
    </source>
</evidence>
<keyword evidence="1 5" id="KW-0963">Cytoplasm</keyword>
<reference evidence="7" key="1">
    <citation type="submission" date="2023-04" db="EMBL/GenBank/DDBJ databases">
        <title>Completed genome of Mycoplasma lagogenitalium type strain 12MS.</title>
        <authorList>
            <person name="Spergser J."/>
        </authorList>
    </citation>
    <scope>NUCLEOTIDE SEQUENCE</scope>
    <source>
        <strain evidence="7">12MS</strain>
    </source>
</reference>
<evidence type="ECO:0000259" key="6">
    <source>
        <dbReference type="SMART" id="SM00732"/>
    </source>
</evidence>
<dbReference type="EMBL" id="CP122979">
    <property type="protein sequence ID" value="WGI36434.1"/>
    <property type="molecule type" value="Genomic_DNA"/>
</dbReference>
<dbReference type="RefSeq" id="WP_280101735.1">
    <property type="nucleotide sequence ID" value="NZ_CP122979.1"/>
</dbReference>
<dbReference type="Gene3D" id="3.30.420.140">
    <property type="entry name" value="YqgF/RNase H-like domain"/>
    <property type="match status" value="1"/>
</dbReference>
<keyword evidence="4 5" id="KW-0378">Hydrolase</keyword>
<comment type="similarity">
    <text evidence="5">Belongs to the YqgF HJR family.</text>
</comment>
<dbReference type="InterPro" id="IPR037027">
    <property type="entry name" value="YqgF/RNaseH-like_dom_sf"/>
</dbReference>
<dbReference type="SMART" id="SM00732">
    <property type="entry name" value="YqgFc"/>
    <property type="match status" value="1"/>
</dbReference>
<evidence type="ECO:0000256" key="3">
    <source>
        <dbReference type="ARBA" id="ARBA00022722"/>
    </source>
</evidence>